<evidence type="ECO:0000256" key="1">
    <source>
        <dbReference type="SAM" id="MobiDB-lite"/>
    </source>
</evidence>
<dbReference type="Proteomes" id="UP000738359">
    <property type="component" value="Unassembled WGS sequence"/>
</dbReference>
<proteinExistence type="predicted"/>
<gene>
    <name evidence="2" type="ORF">BGZ70_004088</name>
</gene>
<comment type="caution">
    <text evidence="2">The sequence shown here is derived from an EMBL/GenBank/DDBJ whole genome shotgun (WGS) entry which is preliminary data.</text>
</comment>
<sequence>SATRDILGHKPHSEVDHRGVFSIDPETQTRFEKRLPFQVQACWSSAVVLRLSRSVLSALPFSSSGDPEPDAGADECAISRSDERMVLANQLWKQHSRQQQQTSGAVSVNESQSHPVARVVVVPAVHFASSAHEYIHQGLFDGWGLWPSTAQQYRDALEAKFVAMSRHPLYGYRPSTSSYGYIPRVKEEKVVPIETDATTSLEREEKEGDLSGANKDQGSSTTIKLEEGGGTRVESVAVVKNSSSNADDETGSPSMLISEEVLPLLKARLEEINAVFGVQDIEDAVLTKQEAELIVEWRDVSRQGAGC</sequence>
<feature type="compositionally biased region" description="Polar residues" evidence="1">
    <location>
        <begin position="214"/>
        <end position="223"/>
    </location>
</feature>
<keyword evidence="3" id="KW-1185">Reference proteome</keyword>
<evidence type="ECO:0000313" key="2">
    <source>
        <dbReference type="EMBL" id="KAF9945061.1"/>
    </source>
</evidence>
<accession>A0A9P6LVF4</accession>
<evidence type="ECO:0000313" key="3">
    <source>
        <dbReference type="Proteomes" id="UP000738359"/>
    </source>
</evidence>
<name>A0A9P6LVF4_MORAP</name>
<dbReference type="EMBL" id="JAAAHY010002204">
    <property type="protein sequence ID" value="KAF9945061.1"/>
    <property type="molecule type" value="Genomic_DNA"/>
</dbReference>
<organism evidence="2 3">
    <name type="scientific">Mortierella alpina</name>
    <name type="common">Oleaginous fungus</name>
    <name type="synonym">Mortierella renispora</name>
    <dbReference type="NCBI Taxonomy" id="64518"/>
    <lineage>
        <taxon>Eukaryota</taxon>
        <taxon>Fungi</taxon>
        <taxon>Fungi incertae sedis</taxon>
        <taxon>Mucoromycota</taxon>
        <taxon>Mortierellomycotina</taxon>
        <taxon>Mortierellomycetes</taxon>
        <taxon>Mortierellales</taxon>
        <taxon>Mortierellaceae</taxon>
        <taxon>Mortierella</taxon>
    </lineage>
</organism>
<feature type="non-terminal residue" evidence="2">
    <location>
        <position position="1"/>
    </location>
</feature>
<protein>
    <submittedName>
        <fullName evidence="2">Uncharacterized protein</fullName>
    </submittedName>
</protein>
<dbReference type="AlphaFoldDB" id="A0A9P6LVF4"/>
<dbReference type="OrthoDB" id="262547at2759"/>
<reference evidence="2" key="1">
    <citation type="journal article" date="2020" name="Fungal Divers.">
        <title>Resolving the Mortierellaceae phylogeny through synthesis of multi-gene phylogenetics and phylogenomics.</title>
        <authorList>
            <person name="Vandepol N."/>
            <person name="Liber J."/>
            <person name="Desiro A."/>
            <person name="Na H."/>
            <person name="Kennedy M."/>
            <person name="Barry K."/>
            <person name="Grigoriev I.V."/>
            <person name="Miller A.N."/>
            <person name="O'Donnell K."/>
            <person name="Stajich J.E."/>
            <person name="Bonito G."/>
        </authorList>
    </citation>
    <scope>NUCLEOTIDE SEQUENCE</scope>
    <source>
        <strain evidence="2">CK1249</strain>
    </source>
</reference>
<feature type="region of interest" description="Disordered" evidence="1">
    <location>
        <begin position="195"/>
        <end position="229"/>
    </location>
</feature>